<dbReference type="Gene3D" id="3.30.720.110">
    <property type="match status" value="1"/>
</dbReference>
<name>A0A3N0E5V3_9ACTN</name>
<dbReference type="InterPro" id="IPR029068">
    <property type="entry name" value="Glyas_Bleomycin-R_OHBP_Dase"/>
</dbReference>
<gene>
    <name evidence="2" type="ORF">EFW17_17195</name>
</gene>
<dbReference type="PANTHER" id="PTHR34109">
    <property type="entry name" value="BNAUNNG04460D PROTEIN-RELATED"/>
    <property type="match status" value="1"/>
</dbReference>
<sequence>MSDTQREAPAPTVWPVLLYTDAPAAIDFLVGAFGFVEVARFPGETEGEIARAELAWPAGGGVMLSSATDSNAQFPPSLVGTATPYVVTDDPEGVYARATAAGAEVLRPIEDVGYGYLGFTVLDPEGTRWSFGNYRGQARPASF</sequence>
<comment type="caution">
    <text evidence="2">The sequence shown here is derived from an EMBL/GenBank/DDBJ whole genome shotgun (WGS) entry which is preliminary data.</text>
</comment>
<evidence type="ECO:0000313" key="2">
    <source>
        <dbReference type="EMBL" id="RNL83222.1"/>
    </source>
</evidence>
<dbReference type="AlphaFoldDB" id="A0A3N0E5V3"/>
<feature type="domain" description="VOC" evidence="1">
    <location>
        <begin position="11"/>
        <end position="134"/>
    </location>
</feature>
<reference evidence="2 3" key="1">
    <citation type="submission" date="2018-11" db="EMBL/GenBank/DDBJ databases">
        <title>The genome draft of YIM 96095.</title>
        <authorList>
            <person name="Tang S.-K."/>
            <person name="Chunyu W.-X."/>
            <person name="Feng Y.-Z."/>
        </authorList>
    </citation>
    <scope>NUCLEOTIDE SEQUENCE [LARGE SCALE GENOMIC DNA]</scope>
    <source>
        <strain evidence="2 3">YIM 96095</strain>
    </source>
</reference>
<dbReference type="Pfam" id="PF00903">
    <property type="entry name" value="Glyoxalase"/>
    <property type="match status" value="1"/>
</dbReference>
<dbReference type="PROSITE" id="PS51819">
    <property type="entry name" value="VOC"/>
    <property type="match status" value="1"/>
</dbReference>
<keyword evidence="3" id="KW-1185">Reference proteome</keyword>
<organism evidence="2 3">
    <name type="scientific">Halostreptopolyspora alba</name>
    <dbReference type="NCBI Taxonomy" id="2487137"/>
    <lineage>
        <taxon>Bacteria</taxon>
        <taxon>Bacillati</taxon>
        <taxon>Actinomycetota</taxon>
        <taxon>Actinomycetes</taxon>
        <taxon>Streptosporangiales</taxon>
        <taxon>Nocardiopsidaceae</taxon>
        <taxon>Halostreptopolyspora</taxon>
    </lineage>
</organism>
<dbReference type="Proteomes" id="UP000269198">
    <property type="component" value="Unassembled WGS sequence"/>
</dbReference>
<dbReference type="InterPro" id="IPR004360">
    <property type="entry name" value="Glyas_Fos-R_dOase_dom"/>
</dbReference>
<evidence type="ECO:0000259" key="1">
    <source>
        <dbReference type="PROSITE" id="PS51819"/>
    </source>
</evidence>
<evidence type="ECO:0000313" key="3">
    <source>
        <dbReference type="Proteomes" id="UP000269198"/>
    </source>
</evidence>
<protein>
    <submittedName>
        <fullName evidence="2">Glyoxalase</fullName>
    </submittedName>
</protein>
<dbReference type="InterPro" id="IPR037523">
    <property type="entry name" value="VOC_core"/>
</dbReference>
<dbReference type="PANTHER" id="PTHR34109:SF1">
    <property type="entry name" value="VOC DOMAIN-CONTAINING PROTEIN"/>
    <property type="match status" value="1"/>
</dbReference>
<proteinExistence type="predicted"/>
<dbReference type="Gene3D" id="3.30.720.120">
    <property type="match status" value="1"/>
</dbReference>
<dbReference type="EMBL" id="RJMB01000018">
    <property type="protein sequence ID" value="RNL83222.1"/>
    <property type="molecule type" value="Genomic_DNA"/>
</dbReference>
<dbReference type="OrthoDB" id="9806868at2"/>
<dbReference type="SUPFAM" id="SSF54593">
    <property type="entry name" value="Glyoxalase/Bleomycin resistance protein/Dihydroxybiphenyl dioxygenase"/>
    <property type="match status" value="1"/>
</dbReference>
<dbReference type="RefSeq" id="WP_123202422.1">
    <property type="nucleotide sequence ID" value="NZ_RJMB01000018.1"/>
</dbReference>
<accession>A0A3N0E5V3</accession>